<evidence type="ECO:0000256" key="2">
    <source>
        <dbReference type="SAM" id="SignalP"/>
    </source>
</evidence>
<organism evidence="3 4">
    <name type="scientific">Cyclotella cryptica</name>
    <dbReference type="NCBI Taxonomy" id="29204"/>
    <lineage>
        <taxon>Eukaryota</taxon>
        <taxon>Sar</taxon>
        <taxon>Stramenopiles</taxon>
        <taxon>Ochrophyta</taxon>
        <taxon>Bacillariophyta</taxon>
        <taxon>Coscinodiscophyceae</taxon>
        <taxon>Thalassiosirophycidae</taxon>
        <taxon>Stephanodiscales</taxon>
        <taxon>Stephanodiscaceae</taxon>
        <taxon>Cyclotella</taxon>
    </lineage>
</organism>
<gene>
    <name evidence="3" type="ORF">HJC23_009295</name>
</gene>
<keyword evidence="1" id="KW-0175">Coiled coil</keyword>
<protein>
    <submittedName>
        <fullName evidence="3">Uncharacterized protein</fullName>
    </submittedName>
</protein>
<name>A0ABD3QUN7_9STRA</name>
<evidence type="ECO:0000256" key="1">
    <source>
        <dbReference type="SAM" id="Coils"/>
    </source>
</evidence>
<comment type="caution">
    <text evidence="3">The sequence shown here is derived from an EMBL/GenBank/DDBJ whole genome shotgun (WGS) entry which is preliminary data.</text>
</comment>
<feature type="chain" id="PRO_5044894392" evidence="2">
    <location>
        <begin position="22"/>
        <end position="370"/>
    </location>
</feature>
<keyword evidence="4" id="KW-1185">Reference proteome</keyword>
<keyword evidence="2" id="KW-0732">Signal</keyword>
<evidence type="ECO:0000313" key="4">
    <source>
        <dbReference type="Proteomes" id="UP001516023"/>
    </source>
</evidence>
<evidence type="ECO:0000313" key="3">
    <source>
        <dbReference type="EMBL" id="KAL3803331.1"/>
    </source>
</evidence>
<dbReference type="EMBL" id="JABMIG020000014">
    <property type="protein sequence ID" value="KAL3803331.1"/>
    <property type="molecule type" value="Genomic_DNA"/>
</dbReference>
<proteinExistence type="predicted"/>
<sequence length="370" mass="41856">MKLGASLSLALLLQAAKLASAFRAPCAKNVIRTIQTNDEDVSKSRNALARHASTAIVGGLAASLFPHPKMAHAIGFRSRVPLPTAPGGVDPTNINRHVSQTAVLVVWALFMMAALEWNGFGYFRHLSCRIRNLGREEDDLDVGLAKESDWDSYSHLLDPFQNKKKMSFGTRVKNWFRRSNRSKTNSHDSDEAMQEANKIFQEKQYEQHHHLVHVSRSNEDHPTYLDSLSKFSSVDPDAKADHQKSYLDSLSDVKATKSTWADYKMKVDRVNQEKIDAVEELRHEVSNLQNLMHIEQSMYQTSNQALKLAVDAQKQQLQYANEREASAVKDLKDFDKMADEYKETVGREMATQQTSGKVEDDDVMSIVYEL</sequence>
<dbReference type="Proteomes" id="UP001516023">
    <property type="component" value="Unassembled WGS sequence"/>
</dbReference>
<accession>A0ABD3QUN7</accession>
<reference evidence="3 4" key="1">
    <citation type="journal article" date="2020" name="G3 (Bethesda)">
        <title>Improved Reference Genome for Cyclotella cryptica CCMP332, a Model for Cell Wall Morphogenesis, Salinity Adaptation, and Lipid Production in Diatoms (Bacillariophyta).</title>
        <authorList>
            <person name="Roberts W.R."/>
            <person name="Downey K.M."/>
            <person name="Ruck E.C."/>
            <person name="Traller J.C."/>
            <person name="Alverson A.J."/>
        </authorList>
    </citation>
    <scope>NUCLEOTIDE SEQUENCE [LARGE SCALE GENOMIC DNA]</scope>
    <source>
        <strain evidence="3 4">CCMP332</strain>
    </source>
</reference>
<feature type="coiled-coil region" evidence="1">
    <location>
        <begin position="271"/>
        <end position="323"/>
    </location>
</feature>
<feature type="signal peptide" evidence="2">
    <location>
        <begin position="1"/>
        <end position="21"/>
    </location>
</feature>
<dbReference type="AlphaFoldDB" id="A0ABD3QUN7"/>